<feature type="signal peptide" evidence="1">
    <location>
        <begin position="1"/>
        <end position="17"/>
    </location>
</feature>
<gene>
    <name evidence="2" type="ORF">SAMN05421594_1400</name>
</gene>
<proteinExistence type="predicted"/>
<name>A0A1I4WQ28_CHROL</name>
<keyword evidence="1" id="KW-0732">Signal</keyword>
<evidence type="ECO:0000313" key="3">
    <source>
        <dbReference type="Proteomes" id="UP000198769"/>
    </source>
</evidence>
<keyword evidence="3" id="KW-1185">Reference proteome</keyword>
<evidence type="ECO:0008006" key="4">
    <source>
        <dbReference type="Google" id="ProtNLM"/>
    </source>
</evidence>
<evidence type="ECO:0000256" key="1">
    <source>
        <dbReference type="SAM" id="SignalP"/>
    </source>
</evidence>
<evidence type="ECO:0000313" key="2">
    <source>
        <dbReference type="EMBL" id="SFN15283.1"/>
    </source>
</evidence>
<sequence length="222" mass="25915">MKKYIFILILFTNMALAQDLEIDIPISRIELTPGNNNLCYNIKNNSRQYYKILIDSTGFSTGENEIVDEPYLGLLNFRIYDGERLLNPVSGSYAYEKNLKNANPSNKELLTFRELYMLDSTNISELYIFYKIYKRIINIPPKKSIALCTKISFPIYNSSADNGSLFYDIKNEKEYYFQLHLNIPKKMLKKFSKILDQKSEKYIIFSGIITSNKVNIILKNMN</sequence>
<feature type="chain" id="PRO_5011745110" description="GLPGLI family protein" evidence="1">
    <location>
        <begin position="18"/>
        <end position="222"/>
    </location>
</feature>
<accession>A0A1I4WQ28</accession>
<dbReference type="OrthoDB" id="1250445at2"/>
<organism evidence="2 3">
    <name type="scientific">Chryseobacterium oleae</name>
    <dbReference type="NCBI Taxonomy" id="491207"/>
    <lineage>
        <taxon>Bacteria</taxon>
        <taxon>Pseudomonadati</taxon>
        <taxon>Bacteroidota</taxon>
        <taxon>Flavobacteriia</taxon>
        <taxon>Flavobacteriales</taxon>
        <taxon>Weeksellaceae</taxon>
        <taxon>Chryseobacterium group</taxon>
        <taxon>Chryseobacterium</taxon>
    </lineage>
</organism>
<protein>
    <recommendedName>
        <fullName evidence="4">GLPGLI family protein</fullName>
    </recommendedName>
</protein>
<dbReference type="RefSeq" id="WP_090023791.1">
    <property type="nucleotide sequence ID" value="NZ_FOVD01000001.1"/>
</dbReference>
<reference evidence="3" key="1">
    <citation type="submission" date="2016-10" db="EMBL/GenBank/DDBJ databases">
        <authorList>
            <person name="Varghese N."/>
            <person name="Submissions S."/>
        </authorList>
    </citation>
    <scope>NUCLEOTIDE SEQUENCE [LARGE SCALE GENOMIC DNA]</scope>
    <source>
        <strain evidence="3">DSM 25575</strain>
    </source>
</reference>
<dbReference type="AlphaFoldDB" id="A0A1I4WQ28"/>
<dbReference type="EMBL" id="FOVD01000001">
    <property type="protein sequence ID" value="SFN15283.1"/>
    <property type="molecule type" value="Genomic_DNA"/>
</dbReference>
<dbReference type="Proteomes" id="UP000198769">
    <property type="component" value="Unassembled WGS sequence"/>
</dbReference>